<dbReference type="SUPFAM" id="SSF53067">
    <property type="entry name" value="Actin-like ATPase domain"/>
    <property type="match status" value="1"/>
</dbReference>
<proteinExistence type="predicted"/>
<dbReference type="Gene3D" id="3.30.420.40">
    <property type="match status" value="2"/>
</dbReference>
<comment type="caution">
    <text evidence="1">The sequence shown here is derived from an EMBL/GenBank/DDBJ whole genome shotgun (WGS) entry which is preliminary data.</text>
</comment>
<dbReference type="Gene3D" id="3.30.1490.300">
    <property type="match status" value="1"/>
</dbReference>
<evidence type="ECO:0000313" key="2">
    <source>
        <dbReference type="Proteomes" id="UP000176863"/>
    </source>
</evidence>
<dbReference type="InterPro" id="IPR050696">
    <property type="entry name" value="FtsA/MreB"/>
</dbReference>
<reference evidence="1 2" key="1">
    <citation type="journal article" date="2016" name="Nat. Commun.">
        <title>Thousands of microbial genomes shed light on interconnected biogeochemical processes in an aquifer system.</title>
        <authorList>
            <person name="Anantharaman K."/>
            <person name="Brown C.T."/>
            <person name="Hug L.A."/>
            <person name="Sharon I."/>
            <person name="Castelle C.J."/>
            <person name="Probst A.J."/>
            <person name="Thomas B.C."/>
            <person name="Singh A."/>
            <person name="Wilkins M.J."/>
            <person name="Karaoz U."/>
            <person name="Brodie E.L."/>
            <person name="Williams K.H."/>
            <person name="Hubbard S.S."/>
            <person name="Banfield J.F."/>
        </authorList>
    </citation>
    <scope>NUCLEOTIDE SEQUENCE [LARGE SCALE GENOMIC DNA]</scope>
</reference>
<dbReference type="InterPro" id="IPR005883">
    <property type="entry name" value="PilM"/>
</dbReference>
<dbReference type="PANTHER" id="PTHR32432:SF3">
    <property type="entry name" value="ETHANOLAMINE UTILIZATION PROTEIN EUTJ"/>
    <property type="match status" value="1"/>
</dbReference>
<name>A0A1F6CT61_9BACT</name>
<dbReference type="Proteomes" id="UP000176863">
    <property type="component" value="Unassembled WGS sequence"/>
</dbReference>
<dbReference type="InterPro" id="IPR043129">
    <property type="entry name" value="ATPase_NBD"/>
</dbReference>
<protein>
    <recommendedName>
        <fullName evidence="3">SHS2 domain-containing protein</fullName>
    </recommendedName>
</protein>
<accession>A0A1F6CT61</accession>
<dbReference type="AlphaFoldDB" id="A0A1F6CT61"/>
<dbReference type="Pfam" id="PF11104">
    <property type="entry name" value="PilM_2"/>
    <property type="match status" value="1"/>
</dbReference>
<dbReference type="PIRSF" id="PIRSF019169">
    <property type="entry name" value="PilM"/>
    <property type="match status" value="1"/>
</dbReference>
<organism evidence="1 2">
    <name type="scientific">Candidatus Kaiserbacteria bacterium RIFCSPHIGHO2_01_FULL_53_29</name>
    <dbReference type="NCBI Taxonomy" id="1798480"/>
    <lineage>
        <taxon>Bacteria</taxon>
        <taxon>Candidatus Kaiseribacteriota</taxon>
    </lineage>
</organism>
<dbReference type="CDD" id="cd24049">
    <property type="entry name" value="ASKHA_NBD_PilM"/>
    <property type="match status" value="1"/>
</dbReference>
<dbReference type="STRING" id="1798480.A2851_04950"/>
<sequence length="374" mass="40389">MQLSGGLHNFSNALARWFPTPVRLFPRAAGIDISDASIKWLVLSPSSNAYRVQTYGEEPLHEGVVVNGTIKDIPALAQSLNRVKKNLGGVEYAHAALPEEAAYVFEMHVPDATTREDVLQMIEFGFEGRVPIAPSAAIFDFDVIEERDEGEGQEIGVAVFPRELAENYIAAFGAAGIGLLSLEIEARSIARTVSSGKSDEPVTLLVDFGRARTGFAVLKRGIPIFTSTVEVGGDGITRALMEKLSMSAESAMAFRNDQGLLPEGGTKSPGLDAIMGIASALADEVTRHYHYWDTRRNERGDRMTPVGAVILVGGSSNLNGLADYIAGRVQAPTTIGDIWQHICTFDQYIPPINRRTSLQYATAAGLALRSLEIV</sequence>
<dbReference type="EMBL" id="MFKT01000029">
    <property type="protein sequence ID" value="OGG52369.1"/>
    <property type="molecule type" value="Genomic_DNA"/>
</dbReference>
<gene>
    <name evidence="1" type="ORF">A2851_04950</name>
</gene>
<evidence type="ECO:0000313" key="1">
    <source>
        <dbReference type="EMBL" id="OGG52369.1"/>
    </source>
</evidence>
<evidence type="ECO:0008006" key="3">
    <source>
        <dbReference type="Google" id="ProtNLM"/>
    </source>
</evidence>
<dbReference type="PANTHER" id="PTHR32432">
    <property type="entry name" value="CELL DIVISION PROTEIN FTSA-RELATED"/>
    <property type="match status" value="1"/>
</dbReference>